<name>A0ABX8TJA6_9CAUL</name>
<dbReference type="RefSeq" id="WP_201097630.1">
    <property type="nucleotide sequence ID" value="NZ_BAAAEE010000021.1"/>
</dbReference>
<evidence type="ECO:0008006" key="5">
    <source>
        <dbReference type="Google" id="ProtNLM"/>
    </source>
</evidence>
<reference evidence="3 4" key="1">
    <citation type="submission" date="2021-07" db="EMBL/GenBank/DDBJ databases">
        <title>Isolation and characterization of bacteria from a gold mining with a capacity of golden bioaccumulation.</title>
        <authorList>
            <person name="Yang X.J."/>
        </authorList>
    </citation>
    <scope>NUCLEOTIDE SEQUENCE [LARGE SCALE GENOMIC DNA]</scope>
    <source>
        <strain evidence="3 4">Au29</strain>
    </source>
</reference>
<organism evidence="3 4">
    <name type="scientific">Brevundimonas nasdae</name>
    <dbReference type="NCBI Taxonomy" id="172043"/>
    <lineage>
        <taxon>Bacteria</taxon>
        <taxon>Pseudomonadati</taxon>
        <taxon>Pseudomonadota</taxon>
        <taxon>Alphaproteobacteria</taxon>
        <taxon>Caulobacterales</taxon>
        <taxon>Caulobacteraceae</taxon>
        <taxon>Brevundimonas</taxon>
    </lineage>
</organism>
<sequence length="71" mass="7963">MSRLLLPLLITAPMLLACAADPRLPESSYQWERRQNRIERDWRAEQASAATPKAVPAQTSTNGAPTPEDRF</sequence>
<evidence type="ECO:0000256" key="1">
    <source>
        <dbReference type="SAM" id="MobiDB-lite"/>
    </source>
</evidence>
<proteinExistence type="predicted"/>
<feature type="signal peptide" evidence="2">
    <location>
        <begin position="1"/>
        <end position="19"/>
    </location>
</feature>
<feature type="region of interest" description="Disordered" evidence="1">
    <location>
        <begin position="40"/>
        <end position="71"/>
    </location>
</feature>
<keyword evidence="2" id="KW-0732">Signal</keyword>
<protein>
    <recommendedName>
        <fullName evidence="5">Lipoprotein</fullName>
    </recommendedName>
</protein>
<gene>
    <name evidence="3" type="ORF">KWG56_04640</name>
</gene>
<dbReference type="EMBL" id="CP080034">
    <property type="protein sequence ID" value="QYC11285.1"/>
    <property type="molecule type" value="Genomic_DNA"/>
</dbReference>
<accession>A0ABX8TJA6</accession>
<dbReference type="Proteomes" id="UP000824334">
    <property type="component" value="Chromosome"/>
</dbReference>
<dbReference type="GeneID" id="94374540"/>
<evidence type="ECO:0000256" key="2">
    <source>
        <dbReference type="SAM" id="SignalP"/>
    </source>
</evidence>
<feature type="chain" id="PRO_5046798781" description="Lipoprotein" evidence="2">
    <location>
        <begin position="20"/>
        <end position="71"/>
    </location>
</feature>
<dbReference type="PROSITE" id="PS51257">
    <property type="entry name" value="PROKAR_LIPOPROTEIN"/>
    <property type="match status" value="1"/>
</dbReference>
<evidence type="ECO:0000313" key="4">
    <source>
        <dbReference type="Proteomes" id="UP000824334"/>
    </source>
</evidence>
<keyword evidence="4" id="KW-1185">Reference proteome</keyword>
<evidence type="ECO:0000313" key="3">
    <source>
        <dbReference type="EMBL" id="QYC11285.1"/>
    </source>
</evidence>